<gene>
    <name evidence="5" type="ORF">H9873_01010</name>
</gene>
<evidence type="ECO:0000313" key="6">
    <source>
        <dbReference type="Proteomes" id="UP000824263"/>
    </source>
</evidence>
<keyword evidence="3" id="KW-0472">Membrane</keyword>
<reference evidence="5" key="1">
    <citation type="journal article" date="2021" name="PeerJ">
        <title>Extensive microbial diversity within the chicken gut microbiome revealed by metagenomics and culture.</title>
        <authorList>
            <person name="Gilroy R."/>
            <person name="Ravi A."/>
            <person name="Getino M."/>
            <person name="Pursley I."/>
            <person name="Horton D.L."/>
            <person name="Alikhan N.F."/>
            <person name="Baker D."/>
            <person name="Gharbi K."/>
            <person name="Hall N."/>
            <person name="Watson M."/>
            <person name="Adriaenssens E.M."/>
            <person name="Foster-Nyarko E."/>
            <person name="Jarju S."/>
            <person name="Secka A."/>
            <person name="Antonio M."/>
            <person name="Oren A."/>
            <person name="Chaudhuri R.R."/>
            <person name="La Ragione R."/>
            <person name="Hildebrand F."/>
            <person name="Pallen M.J."/>
        </authorList>
    </citation>
    <scope>NUCLEOTIDE SEQUENCE</scope>
    <source>
        <strain evidence="5">ChiSxjej1B13-11762</strain>
    </source>
</reference>
<proteinExistence type="inferred from homology"/>
<dbReference type="NCBIfam" id="TIGR00350">
    <property type="entry name" value="lytR_cpsA_psr"/>
    <property type="match status" value="1"/>
</dbReference>
<name>A0A9D1R7V9_9FIRM</name>
<accession>A0A9D1R7V9</accession>
<feature type="transmembrane region" description="Helical" evidence="3">
    <location>
        <begin position="28"/>
        <end position="49"/>
    </location>
</feature>
<protein>
    <submittedName>
        <fullName evidence="5">LCP family protein</fullName>
    </submittedName>
</protein>
<evidence type="ECO:0000256" key="2">
    <source>
        <dbReference type="SAM" id="MobiDB-lite"/>
    </source>
</evidence>
<dbReference type="PANTHER" id="PTHR33392:SF6">
    <property type="entry name" value="POLYISOPRENYL-TEICHOIC ACID--PEPTIDOGLYCAN TEICHOIC ACID TRANSFERASE TAGU"/>
    <property type="match status" value="1"/>
</dbReference>
<dbReference type="PANTHER" id="PTHR33392">
    <property type="entry name" value="POLYISOPRENYL-TEICHOIC ACID--PEPTIDOGLYCAN TEICHOIC ACID TRANSFERASE TAGU"/>
    <property type="match status" value="1"/>
</dbReference>
<dbReference type="InterPro" id="IPR004474">
    <property type="entry name" value="LytR_CpsA_psr"/>
</dbReference>
<evidence type="ECO:0000256" key="1">
    <source>
        <dbReference type="ARBA" id="ARBA00006068"/>
    </source>
</evidence>
<keyword evidence="3" id="KW-1133">Transmembrane helix</keyword>
<dbReference type="Gene3D" id="3.40.630.190">
    <property type="entry name" value="LCP protein"/>
    <property type="match status" value="1"/>
</dbReference>
<reference evidence="5" key="2">
    <citation type="submission" date="2021-04" db="EMBL/GenBank/DDBJ databases">
        <authorList>
            <person name="Gilroy R."/>
        </authorList>
    </citation>
    <scope>NUCLEOTIDE SEQUENCE</scope>
    <source>
        <strain evidence="5">ChiSxjej1B13-11762</strain>
    </source>
</reference>
<comment type="caution">
    <text evidence="5">The sequence shown here is derived from an EMBL/GenBank/DDBJ whole genome shotgun (WGS) entry which is preliminary data.</text>
</comment>
<dbReference type="AlphaFoldDB" id="A0A9D1R7V9"/>
<evidence type="ECO:0000256" key="3">
    <source>
        <dbReference type="SAM" id="Phobius"/>
    </source>
</evidence>
<organism evidence="5 6">
    <name type="scientific">Candidatus Dorea gallistercoris</name>
    <dbReference type="NCBI Taxonomy" id="2838542"/>
    <lineage>
        <taxon>Bacteria</taxon>
        <taxon>Bacillati</taxon>
        <taxon>Bacillota</taxon>
        <taxon>Clostridia</taxon>
        <taxon>Lachnospirales</taxon>
        <taxon>Lachnospiraceae</taxon>
        <taxon>Dorea</taxon>
    </lineage>
</organism>
<dbReference type="Proteomes" id="UP000824263">
    <property type="component" value="Unassembled WGS sequence"/>
</dbReference>
<evidence type="ECO:0000259" key="4">
    <source>
        <dbReference type="Pfam" id="PF03816"/>
    </source>
</evidence>
<feature type="domain" description="Cell envelope-related transcriptional attenuator" evidence="4">
    <location>
        <begin position="95"/>
        <end position="251"/>
    </location>
</feature>
<feature type="region of interest" description="Disordered" evidence="2">
    <location>
        <begin position="359"/>
        <end position="396"/>
    </location>
</feature>
<dbReference type="EMBL" id="DXGF01000021">
    <property type="protein sequence ID" value="HIW82894.1"/>
    <property type="molecule type" value="Genomic_DNA"/>
</dbReference>
<sequence>MAKRRRQLKAVQAAKARKRRRSRRRRRAVLLAFEIIILMMLLGTAYVMAQYDKFQTVTIDAEDVEINEGAEKEGYTTIALFGGDSRDGQLEEGTHADTIIIVSIDNQSKEIRMASIYRDTLLQQMDREYNKANYAYFHGGPKEAINMLNKNLDLDIEDYVTVDFKALVDTIDLMGGLDIEIKEEEVDAVNEYMWETAEVAGTEQELLTHAGEQHLDGTQAVTYARIRSTAGGDYTRTERQRLVIEKLFEKVIHTNLGTINEIINTVFPQVSTSFTLNEILGLASGMTQYELAESAGFPFDKTDGITYQNAGSVVVPVGLVENVEQLHEFLYPEEERAGVSETIRMISQDISYITGVVRTSDYDEEQETSEEAENSQPEEDTSDIPVITERSQEDQE</sequence>
<keyword evidence="3" id="KW-0812">Transmembrane</keyword>
<comment type="similarity">
    <text evidence="1">Belongs to the LytR/CpsA/Psr (LCP) family.</text>
</comment>
<dbReference type="InterPro" id="IPR050922">
    <property type="entry name" value="LytR/CpsA/Psr_CW_biosynth"/>
</dbReference>
<evidence type="ECO:0000313" key="5">
    <source>
        <dbReference type="EMBL" id="HIW82894.1"/>
    </source>
</evidence>
<feature type="compositionally biased region" description="Acidic residues" evidence="2">
    <location>
        <begin position="362"/>
        <end position="382"/>
    </location>
</feature>
<dbReference type="Pfam" id="PF03816">
    <property type="entry name" value="LytR_cpsA_psr"/>
    <property type="match status" value="1"/>
</dbReference>